<gene>
    <name evidence="3" type="ORF">IT774_09960</name>
</gene>
<dbReference type="KEGG" id="smaa:IT774_09960"/>
<keyword evidence="4" id="KW-1185">Reference proteome</keyword>
<accession>A0A7S9DVK8</accession>
<dbReference type="RefSeq" id="WP_195809657.1">
    <property type="nucleotide sequence ID" value="NZ_CP064795.1"/>
</dbReference>
<feature type="coiled-coil region" evidence="1">
    <location>
        <begin position="120"/>
        <end position="150"/>
    </location>
</feature>
<dbReference type="EMBL" id="CP064795">
    <property type="protein sequence ID" value="QPG04563.1"/>
    <property type="molecule type" value="Genomic_DNA"/>
</dbReference>
<evidence type="ECO:0000313" key="4">
    <source>
        <dbReference type="Proteomes" id="UP000595095"/>
    </source>
</evidence>
<keyword evidence="1" id="KW-0175">Coiled coil</keyword>
<evidence type="ECO:0000256" key="2">
    <source>
        <dbReference type="SAM" id="MobiDB-lite"/>
    </source>
</evidence>
<name>A0A7S9DVK8_9ALTE</name>
<feature type="region of interest" description="Disordered" evidence="2">
    <location>
        <begin position="168"/>
        <end position="193"/>
    </location>
</feature>
<reference evidence="3 4" key="1">
    <citation type="submission" date="2020-11" db="EMBL/GenBank/DDBJ databases">
        <title>Complete genome sequence for Salinimonas sp. strain G2-b.</title>
        <authorList>
            <person name="Park S.-J."/>
        </authorList>
    </citation>
    <scope>NUCLEOTIDE SEQUENCE [LARGE SCALE GENOMIC DNA]</scope>
    <source>
        <strain evidence="3 4">G2-b</strain>
    </source>
</reference>
<protein>
    <submittedName>
        <fullName evidence="3">Uncharacterized protein</fullName>
    </submittedName>
</protein>
<proteinExistence type="predicted"/>
<sequence length="193" mass="21567">MKKLLLTGLFIIVGIAGYFVWLSDRSAETVKEPVPVINVMDILKASDLRAGVKQAVKQGDDQAIEHWLQKGQEVGREAGLSQENIAYLGSEKAKRYVKYNAKRDLFNEAFEQRYANLQGIGDLKERYPEANKLYEKAQELIAKRDSLIEQIAGTLAEGGTVTKAHREAAQQIWQKRHKAAQQSPAADSDAKPE</sequence>
<dbReference type="AlphaFoldDB" id="A0A7S9DVK8"/>
<evidence type="ECO:0000256" key="1">
    <source>
        <dbReference type="SAM" id="Coils"/>
    </source>
</evidence>
<organism evidence="3 4">
    <name type="scientific">Salinimonas marina</name>
    <dbReference type="NCBI Taxonomy" id="2785918"/>
    <lineage>
        <taxon>Bacteria</taxon>
        <taxon>Pseudomonadati</taxon>
        <taxon>Pseudomonadota</taxon>
        <taxon>Gammaproteobacteria</taxon>
        <taxon>Alteromonadales</taxon>
        <taxon>Alteromonadaceae</taxon>
        <taxon>Alteromonas/Salinimonas group</taxon>
        <taxon>Salinimonas</taxon>
    </lineage>
</organism>
<dbReference type="Proteomes" id="UP000595095">
    <property type="component" value="Chromosome"/>
</dbReference>
<evidence type="ECO:0000313" key="3">
    <source>
        <dbReference type="EMBL" id="QPG04563.1"/>
    </source>
</evidence>